<feature type="compositionally biased region" description="Low complexity" evidence="1">
    <location>
        <begin position="108"/>
        <end position="139"/>
    </location>
</feature>
<feature type="transmembrane region" description="Helical" evidence="2">
    <location>
        <begin position="910"/>
        <end position="927"/>
    </location>
</feature>
<dbReference type="EMBL" id="RZGZ01000005">
    <property type="protein sequence ID" value="RUQ97525.1"/>
    <property type="molecule type" value="Genomic_DNA"/>
</dbReference>
<evidence type="ECO:0000313" key="3">
    <source>
        <dbReference type="EMBL" id="RUQ97525.1"/>
    </source>
</evidence>
<feature type="transmembrane region" description="Helical" evidence="2">
    <location>
        <begin position="170"/>
        <end position="195"/>
    </location>
</feature>
<feature type="transmembrane region" description="Helical" evidence="2">
    <location>
        <begin position="644"/>
        <end position="666"/>
    </location>
</feature>
<sequence>MTESPHARTSPTPRFWPSSPQDLVDTTLCPSCFRRLPGAVCGFCGLDLRSPLSAELLAVARSIVRTESERQTIIAQIRQEALERSAIPASPTPARRAPQPFAPPSAPSAPSATSTSGPSASDPSAIAASDTAAAGAWPAEPESRTATTVGPPPSHIPRDPGEAKRSPGQILLLTAGVVMVSVAAIFFAVLAYVVASVELRSVLTAVASLVVLGIAWALRSRHLAGTAEGVAVIGVVLLLLDVWIIRLNRLFDADALDAWLYTGIAFAVLIGVLLATSRLTGLRSTSVSAAVIAPVGLFSLVVGATASLADDSTRGMLGAVSAMLLIALERTARVPGPERVVLRAVSLVAGAVATAMAALAFPSLTEAGAPLALTITTAAWSLVIGVLHPRSTSPVGAAWTVLASIGLALSVSGLAFATAPALGASSPADDAWRPTLLVLGATVILAIARRVGSALRATLRVAAAIVSGIGALAVVPPLWVILDALADTLTAAWFRSGVLDPLVARADGIAESAFGVAATALLSRVALRIIGRTAFARGAAWVPVVLVAIAVTAGALAVPWALASVALLLVGATVSLATARRRRLPAVVRASAFGCGIGLLVLCAALAPASSAAWPIITLLVVLAAVAARLLAADGRVPGRPLPVIASIAATLIALGAGGVAPSWIATIGTAAPRVPDAFGVAAVGAVILVVLALLGDRVPRVDAIVTAAIATVATLGAWLAVAVVQTAWSDVGWRVALAAVVLVAQGAWLRASRPVPPRIIAAATCVPTTAILAAELSVLLARSVEGLGTLAAATVLVLVAAVGAVRSNASRGTAPSVEPTRNRARVALAAEIALFVTGGAVVVLTAIEGSPIGPLSLLVLAVAPVLVAFRPIGDRYPRRHLAWFGALLAVGALWWFLGDRGEETIEYYSLPVAGLLLVIASVSLVIRRRDSSHAPTSPSRLLGTEAVLAGAITVAVLPSTFASTTGDSLRGQLVVGAGLLLLLVCLVAVRDTATVRARSIGWFGAVVAVAAPVLIGSLANPLRAGDEAVAERLWLLAVVSVALLGGAITVSRLRPSLALGHVAATASGPTIAIVIALAVLRGEIGGTSALPWLLVICAIAVVATTRPERIASITVTTSVVGGIGVGIAMLGAVPDVEWVSVPLGSAAVVAGALALRRRPDARSWPMLAPGLVLLLLPSLAHDFGDTTLWRVVAVGVAAVVVLLIGVWWRLQAPLVIGGVVVIVHALAQLWPWISGLYEAGYWWLWAGIGGTVLIVFAARYEQRMRDIRSARTALLALR</sequence>
<feature type="transmembrane region" description="Helical" evidence="2">
    <location>
        <begin position="560"/>
        <end position="579"/>
    </location>
</feature>
<feature type="compositionally biased region" description="Polar residues" evidence="1">
    <location>
        <begin position="1"/>
        <end position="12"/>
    </location>
</feature>
<proteinExistence type="predicted"/>
<dbReference type="AlphaFoldDB" id="A0A3S0WV46"/>
<keyword evidence="2" id="KW-0812">Transmembrane</keyword>
<feature type="transmembrane region" description="Helical" evidence="2">
    <location>
        <begin position="1033"/>
        <end position="1051"/>
    </location>
</feature>
<feature type="transmembrane region" description="Helical" evidence="2">
    <location>
        <begin position="1165"/>
        <end position="1182"/>
    </location>
</feature>
<feature type="transmembrane region" description="Helical" evidence="2">
    <location>
        <begin position="461"/>
        <end position="482"/>
    </location>
</feature>
<feature type="transmembrane region" description="Helical" evidence="2">
    <location>
        <begin position="534"/>
        <end position="554"/>
    </location>
</feature>
<feature type="transmembrane region" description="Helical" evidence="2">
    <location>
        <begin position="431"/>
        <end position="449"/>
    </location>
</feature>
<keyword evidence="2" id="KW-1133">Transmembrane helix</keyword>
<evidence type="ECO:0000256" key="2">
    <source>
        <dbReference type="SAM" id="Phobius"/>
    </source>
</evidence>
<evidence type="ECO:0008006" key="5">
    <source>
        <dbReference type="Google" id="ProtNLM"/>
    </source>
</evidence>
<organism evidence="3 4">
    <name type="scientific">Labedella endophytica</name>
    <dbReference type="NCBI Taxonomy" id="1523160"/>
    <lineage>
        <taxon>Bacteria</taxon>
        <taxon>Bacillati</taxon>
        <taxon>Actinomycetota</taxon>
        <taxon>Actinomycetes</taxon>
        <taxon>Micrococcales</taxon>
        <taxon>Microbacteriaceae</taxon>
        <taxon>Labedella</taxon>
    </lineage>
</organism>
<feature type="transmembrane region" description="Helical" evidence="2">
    <location>
        <begin position="853"/>
        <end position="870"/>
    </location>
</feature>
<feature type="transmembrane region" description="Helical" evidence="2">
    <location>
        <begin position="1188"/>
        <end position="1208"/>
    </location>
</feature>
<feature type="transmembrane region" description="Helical" evidence="2">
    <location>
        <begin position="1215"/>
        <end position="1234"/>
    </location>
</feature>
<evidence type="ECO:0000256" key="1">
    <source>
        <dbReference type="SAM" id="MobiDB-lite"/>
    </source>
</evidence>
<feature type="transmembrane region" description="Helical" evidence="2">
    <location>
        <begin position="882"/>
        <end position="898"/>
    </location>
</feature>
<dbReference type="OrthoDB" id="5096967at2"/>
<feature type="transmembrane region" description="Helical" evidence="2">
    <location>
        <begin position="762"/>
        <end position="782"/>
    </location>
</feature>
<evidence type="ECO:0000313" key="4">
    <source>
        <dbReference type="Proteomes" id="UP000274909"/>
    </source>
</evidence>
<feature type="transmembrane region" description="Helical" evidence="2">
    <location>
        <begin position="702"/>
        <end position="726"/>
    </location>
</feature>
<comment type="caution">
    <text evidence="3">The sequence shown here is derived from an EMBL/GenBank/DDBJ whole genome shotgun (WGS) entry which is preliminary data.</text>
</comment>
<feature type="transmembrane region" description="Helical" evidence="2">
    <location>
        <begin position="1240"/>
        <end position="1259"/>
    </location>
</feature>
<keyword evidence="4" id="KW-1185">Reference proteome</keyword>
<feature type="transmembrane region" description="Helical" evidence="2">
    <location>
        <begin position="678"/>
        <end position="695"/>
    </location>
</feature>
<feature type="transmembrane region" description="Helical" evidence="2">
    <location>
        <begin position="399"/>
        <end position="419"/>
    </location>
</feature>
<dbReference type="NCBIfam" id="NF047321">
    <property type="entry name" value="SCO7613_CTERM"/>
    <property type="match status" value="1"/>
</dbReference>
<dbReference type="Proteomes" id="UP000274909">
    <property type="component" value="Unassembled WGS sequence"/>
</dbReference>
<dbReference type="RefSeq" id="WP_127051235.1">
    <property type="nucleotide sequence ID" value="NZ_RZGZ01000005.1"/>
</dbReference>
<feature type="transmembrane region" description="Helical" evidence="2">
    <location>
        <begin position="287"/>
        <end position="306"/>
    </location>
</feature>
<name>A0A3S0WV46_9MICO</name>
<feature type="transmembrane region" description="Helical" evidence="2">
    <location>
        <begin position="827"/>
        <end position="847"/>
    </location>
</feature>
<feature type="transmembrane region" description="Helical" evidence="2">
    <location>
        <begin position="586"/>
        <end position="607"/>
    </location>
</feature>
<feature type="transmembrane region" description="Helical" evidence="2">
    <location>
        <begin position="788"/>
        <end position="806"/>
    </location>
</feature>
<feature type="transmembrane region" description="Helical" evidence="2">
    <location>
        <begin position="947"/>
        <end position="964"/>
    </location>
</feature>
<feature type="transmembrane region" description="Helical" evidence="2">
    <location>
        <begin position="201"/>
        <end position="218"/>
    </location>
</feature>
<feature type="region of interest" description="Disordered" evidence="1">
    <location>
        <begin position="1"/>
        <end position="20"/>
    </location>
</feature>
<feature type="transmembrane region" description="Helical" evidence="2">
    <location>
        <begin position="613"/>
        <end position="632"/>
    </location>
</feature>
<reference evidence="3 4" key="1">
    <citation type="submission" date="2018-12" db="EMBL/GenBank/DDBJ databases">
        <authorList>
            <person name="Li F."/>
        </authorList>
    </citation>
    <scope>NUCLEOTIDE SEQUENCE [LARGE SCALE GENOMIC DNA]</scope>
    <source>
        <strain evidence="3 4">EGI 6500705</strain>
    </source>
</reference>
<keyword evidence="2" id="KW-0472">Membrane</keyword>
<feature type="region of interest" description="Disordered" evidence="1">
    <location>
        <begin position="84"/>
        <end position="164"/>
    </location>
</feature>
<feature type="transmembrane region" description="Helical" evidence="2">
    <location>
        <begin position="1085"/>
        <end position="1104"/>
    </location>
</feature>
<feature type="transmembrane region" description="Helical" evidence="2">
    <location>
        <begin position="230"/>
        <end position="246"/>
    </location>
</feature>
<accession>A0A3S0WV46</accession>
<feature type="transmembrane region" description="Helical" evidence="2">
    <location>
        <begin position="340"/>
        <end position="361"/>
    </location>
</feature>
<feature type="transmembrane region" description="Helical" evidence="2">
    <location>
        <begin position="502"/>
        <end position="522"/>
    </location>
</feature>
<feature type="transmembrane region" description="Helical" evidence="2">
    <location>
        <begin position="732"/>
        <end position="750"/>
    </location>
</feature>
<feature type="transmembrane region" description="Helical" evidence="2">
    <location>
        <begin position="1058"/>
        <end position="1079"/>
    </location>
</feature>
<feature type="transmembrane region" description="Helical" evidence="2">
    <location>
        <begin position="1111"/>
        <end position="1133"/>
    </location>
</feature>
<feature type="transmembrane region" description="Helical" evidence="2">
    <location>
        <begin position="970"/>
        <end position="990"/>
    </location>
</feature>
<protein>
    <recommendedName>
        <fullName evidence="5">DUF2157 domain-containing protein</fullName>
    </recommendedName>
</protein>
<feature type="transmembrane region" description="Helical" evidence="2">
    <location>
        <begin position="1002"/>
        <end position="1021"/>
    </location>
</feature>
<feature type="transmembrane region" description="Helical" evidence="2">
    <location>
        <begin position="367"/>
        <end position="387"/>
    </location>
</feature>
<feature type="transmembrane region" description="Helical" evidence="2">
    <location>
        <begin position="258"/>
        <end position="275"/>
    </location>
</feature>
<gene>
    <name evidence="3" type="ORF">ELQ94_15215</name>
</gene>
<feature type="transmembrane region" description="Helical" evidence="2">
    <location>
        <begin position="1139"/>
        <end position="1156"/>
    </location>
</feature>
<dbReference type="InterPro" id="IPR058062">
    <property type="entry name" value="SCO7613_C"/>
</dbReference>